<protein>
    <submittedName>
        <fullName evidence="3">Uncharacterized protein</fullName>
    </submittedName>
</protein>
<organism evidence="2 3">
    <name type="scientific">Mesorhabditis belari</name>
    <dbReference type="NCBI Taxonomy" id="2138241"/>
    <lineage>
        <taxon>Eukaryota</taxon>
        <taxon>Metazoa</taxon>
        <taxon>Ecdysozoa</taxon>
        <taxon>Nematoda</taxon>
        <taxon>Chromadorea</taxon>
        <taxon>Rhabditida</taxon>
        <taxon>Rhabditina</taxon>
        <taxon>Rhabditomorpha</taxon>
        <taxon>Rhabditoidea</taxon>
        <taxon>Rhabditidae</taxon>
        <taxon>Mesorhabditinae</taxon>
        <taxon>Mesorhabditis</taxon>
    </lineage>
</organism>
<reference evidence="3" key="1">
    <citation type="submission" date="2024-02" db="UniProtKB">
        <authorList>
            <consortium name="WormBaseParasite"/>
        </authorList>
    </citation>
    <scope>IDENTIFICATION</scope>
</reference>
<evidence type="ECO:0000313" key="3">
    <source>
        <dbReference type="WBParaSite" id="MBELARI_LOCUS702"/>
    </source>
</evidence>
<evidence type="ECO:0000313" key="2">
    <source>
        <dbReference type="Proteomes" id="UP000887575"/>
    </source>
</evidence>
<name>A0AAF3FIT2_9BILA</name>
<dbReference type="Proteomes" id="UP000887575">
    <property type="component" value="Unassembled WGS sequence"/>
</dbReference>
<feature type="region of interest" description="Disordered" evidence="1">
    <location>
        <begin position="133"/>
        <end position="165"/>
    </location>
</feature>
<dbReference type="AlphaFoldDB" id="A0AAF3FIT2"/>
<proteinExistence type="predicted"/>
<keyword evidence="2" id="KW-1185">Reference proteome</keyword>
<sequence>MQGKGKELVILKRWRPCCPMIFEQHKNGKRNVWRDNQNDKMKWTNHSNGLVGFFRILPLIQTIADEDFFDEPEQSEEKKLKMEPSEHEIVTLSSDDEDDIVELGERIAQRPPAIGQAYTSYGRPISLSNRGRWGSHHEEVAQQNLRQQREFEKKRLRKRRNSGDLESKELTEGKLLTQLRKASWRSLPLLCSSSSHSHSSLTPSTRWNSFHV</sequence>
<feature type="region of interest" description="Disordered" evidence="1">
    <location>
        <begin position="191"/>
        <end position="212"/>
    </location>
</feature>
<evidence type="ECO:0000256" key="1">
    <source>
        <dbReference type="SAM" id="MobiDB-lite"/>
    </source>
</evidence>
<accession>A0AAF3FIT2</accession>
<dbReference type="WBParaSite" id="MBELARI_LOCUS702">
    <property type="protein sequence ID" value="MBELARI_LOCUS702"/>
    <property type="gene ID" value="MBELARI_LOCUS702"/>
</dbReference>
<feature type="compositionally biased region" description="Low complexity" evidence="1">
    <location>
        <begin position="191"/>
        <end position="205"/>
    </location>
</feature>